<keyword evidence="10" id="KW-1185">Reference proteome</keyword>
<evidence type="ECO:0000256" key="5">
    <source>
        <dbReference type="ARBA" id="ARBA00022989"/>
    </source>
</evidence>
<protein>
    <recommendedName>
        <fullName evidence="11">Gustatory receptor</fullName>
    </recommendedName>
</protein>
<feature type="transmembrane region" description="Helical" evidence="8">
    <location>
        <begin position="306"/>
        <end position="328"/>
    </location>
</feature>
<dbReference type="PIRSF" id="PIRSF038981">
    <property type="entry name" value="GRP"/>
    <property type="match status" value="1"/>
</dbReference>
<feature type="transmembrane region" description="Helical" evidence="8">
    <location>
        <begin position="187"/>
        <end position="206"/>
    </location>
</feature>
<evidence type="ECO:0000256" key="6">
    <source>
        <dbReference type="ARBA" id="ARBA00023136"/>
    </source>
</evidence>
<sequence>MELHNTKSSTSKIHTENVNSFHHVMSSVLITAQCFGVMPVSGITAPSAKQLRFRWWSIRTVFCMIVTLGAFLNLTFSFMIMKSGISFEQSDNIVFFGCVTAMYMLFLQLARKWPNLVIQWENLELSQRRYGYPKFLNRKVKLITAIILVGALVEHVLSKASGIIVAAKCTDNLYDLLCHYFTKRGTYNQIFVVMNYNVISASLTFISNFISTFLWNFTDLFIILVSISLTERFHLYNKYLVTVQGKILPESFWAQVREEYNCLSFLTRHLDSCISKIVLVSYGNNLYFICRQLLNSLSPIDGIIDMLYFCWSFGFLLLRTVMLSLYAASIYEESKQPRIILYSVPSECFTTEVKRLLFQITTDTLALTGMNFFYITRTLLLTLAGTIVTYEIVLKELNKITIR</sequence>
<organism evidence="9 10">
    <name type="scientific">Diploptera punctata</name>
    <name type="common">Pacific beetle cockroach</name>
    <dbReference type="NCBI Taxonomy" id="6984"/>
    <lineage>
        <taxon>Eukaryota</taxon>
        <taxon>Metazoa</taxon>
        <taxon>Ecdysozoa</taxon>
        <taxon>Arthropoda</taxon>
        <taxon>Hexapoda</taxon>
        <taxon>Insecta</taxon>
        <taxon>Pterygota</taxon>
        <taxon>Neoptera</taxon>
        <taxon>Polyneoptera</taxon>
        <taxon>Dictyoptera</taxon>
        <taxon>Blattodea</taxon>
        <taxon>Blaberoidea</taxon>
        <taxon>Blaberidae</taxon>
        <taxon>Diplopterinae</taxon>
        <taxon>Diploptera</taxon>
    </lineage>
</organism>
<keyword evidence="6 8" id="KW-0472">Membrane</keyword>
<dbReference type="PANTHER" id="PTHR21421:SF29">
    <property type="entry name" value="GUSTATORY RECEPTOR 5A FOR TREHALOSE-RELATED"/>
    <property type="match status" value="1"/>
</dbReference>
<dbReference type="EMBL" id="JASPKZ010010691">
    <property type="protein sequence ID" value="KAJ9573599.1"/>
    <property type="molecule type" value="Genomic_DNA"/>
</dbReference>
<evidence type="ECO:0008006" key="11">
    <source>
        <dbReference type="Google" id="ProtNLM"/>
    </source>
</evidence>
<feature type="transmembrane region" description="Helical" evidence="8">
    <location>
        <begin position="20"/>
        <end position="40"/>
    </location>
</feature>
<proteinExistence type="inferred from homology"/>
<dbReference type="AlphaFoldDB" id="A0AAD8E1U3"/>
<name>A0AAD8E1U3_DIPPU</name>
<keyword evidence="4 8" id="KW-0812">Transmembrane</keyword>
<gene>
    <name evidence="9" type="ORF">L9F63_009015</name>
</gene>
<evidence type="ECO:0000256" key="3">
    <source>
        <dbReference type="ARBA" id="ARBA00022475"/>
    </source>
</evidence>
<feature type="transmembrane region" description="Helical" evidence="8">
    <location>
        <begin position="93"/>
        <end position="110"/>
    </location>
</feature>
<dbReference type="GO" id="GO:0050916">
    <property type="term" value="P:sensory perception of sweet taste"/>
    <property type="evidence" value="ECO:0007669"/>
    <property type="project" value="UniProtKB-ARBA"/>
</dbReference>
<comment type="similarity">
    <text evidence="2">Belongs to the insect chemoreceptor superfamily. Gustatory receptor (GR) family. Gr5a subfamily.</text>
</comment>
<dbReference type="GO" id="GO:0005886">
    <property type="term" value="C:plasma membrane"/>
    <property type="evidence" value="ECO:0007669"/>
    <property type="project" value="UniProtKB-SubCell"/>
</dbReference>
<feature type="non-terminal residue" evidence="9">
    <location>
        <position position="1"/>
    </location>
</feature>
<dbReference type="InterPro" id="IPR009318">
    <property type="entry name" value="Gustatory_rcpt"/>
</dbReference>
<accession>A0AAD8E1U3</accession>
<feature type="transmembrane region" description="Helical" evidence="8">
    <location>
        <begin position="372"/>
        <end position="393"/>
    </location>
</feature>
<feature type="transmembrane region" description="Helical" evidence="8">
    <location>
        <begin position="213"/>
        <end position="230"/>
    </location>
</feature>
<dbReference type="Pfam" id="PF06151">
    <property type="entry name" value="Trehalose_recp"/>
    <property type="match status" value="1"/>
</dbReference>
<feature type="transmembrane region" description="Helical" evidence="8">
    <location>
        <begin position="61"/>
        <end position="81"/>
    </location>
</feature>
<dbReference type="Proteomes" id="UP001233999">
    <property type="component" value="Unassembled WGS sequence"/>
</dbReference>
<comment type="caution">
    <text evidence="9">The sequence shown here is derived from an EMBL/GenBank/DDBJ whole genome shotgun (WGS) entry which is preliminary data.</text>
</comment>
<dbReference type="GO" id="GO:0008527">
    <property type="term" value="F:taste receptor activity"/>
    <property type="evidence" value="ECO:0007669"/>
    <property type="project" value="InterPro"/>
</dbReference>
<evidence type="ECO:0000256" key="8">
    <source>
        <dbReference type="SAM" id="Phobius"/>
    </source>
</evidence>
<feature type="transmembrane region" description="Helical" evidence="8">
    <location>
        <begin position="142"/>
        <end position="167"/>
    </location>
</feature>
<reference evidence="9" key="1">
    <citation type="journal article" date="2023" name="IScience">
        <title>Live-bearing cockroach genome reveals convergent evolutionary mechanisms linked to viviparity in insects and beyond.</title>
        <authorList>
            <person name="Fouks B."/>
            <person name="Harrison M.C."/>
            <person name="Mikhailova A.A."/>
            <person name="Marchal E."/>
            <person name="English S."/>
            <person name="Carruthers M."/>
            <person name="Jennings E.C."/>
            <person name="Chiamaka E.L."/>
            <person name="Frigard R.A."/>
            <person name="Pippel M."/>
            <person name="Attardo G.M."/>
            <person name="Benoit J.B."/>
            <person name="Bornberg-Bauer E."/>
            <person name="Tobe S.S."/>
        </authorList>
    </citation>
    <scope>NUCLEOTIDE SEQUENCE</scope>
    <source>
        <strain evidence="9">Stay&amp;Tobe</strain>
    </source>
</reference>
<evidence type="ECO:0000313" key="9">
    <source>
        <dbReference type="EMBL" id="KAJ9573599.1"/>
    </source>
</evidence>
<evidence type="ECO:0000256" key="1">
    <source>
        <dbReference type="ARBA" id="ARBA00004651"/>
    </source>
</evidence>
<reference evidence="9" key="2">
    <citation type="submission" date="2023-05" db="EMBL/GenBank/DDBJ databases">
        <authorList>
            <person name="Fouks B."/>
        </authorList>
    </citation>
    <scope>NUCLEOTIDE SEQUENCE</scope>
    <source>
        <strain evidence="9">Stay&amp;Tobe</strain>
        <tissue evidence="9">Testes</tissue>
    </source>
</reference>
<evidence type="ECO:0000313" key="10">
    <source>
        <dbReference type="Proteomes" id="UP001233999"/>
    </source>
</evidence>
<keyword evidence="3" id="KW-1003">Cell membrane</keyword>
<keyword evidence="7" id="KW-0675">Receptor</keyword>
<evidence type="ECO:0000256" key="7">
    <source>
        <dbReference type="ARBA" id="ARBA00023170"/>
    </source>
</evidence>
<keyword evidence="5 8" id="KW-1133">Transmembrane helix</keyword>
<evidence type="ECO:0000256" key="4">
    <source>
        <dbReference type="ARBA" id="ARBA00022692"/>
    </source>
</evidence>
<comment type="subcellular location">
    <subcellularLocation>
        <location evidence="1">Cell membrane</location>
        <topology evidence="1">Multi-pass membrane protein</topology>
    </subcellularLocation>
</comment>
<dbReference type="PANTHER" id="PTHR21421">
    <property type="entry name" value="GUSTATORY RECEPTOR"/>
    <property type="match status" value="1"/>
</dbReference>
<evidence type="ECO:0000256" key="2">
    <source>
        <dbReference type="ARBA" id="ARBA00005327"/>
    </source>
</evidence>